<evidence type="ECO:0000313" key="1">
    <source>
        <dbReference type="EMBL" id="JAH05236.1"/>
    </source>
</evidence>
<name>A0A0E9PKU8_ANGAN</name>
<reference evidence="1" key="1">
    <citation type="submission" date="2014-11" db="EMBL/GenBank/DDBJ databases">
        <authorList>
            <person name="Amaro Gonzalez C."/>
        </authorList>
    </citation>
    <scope>NUCLEOTIDE SEQUENCE</scope>
</reference>
<accession>A0A0E9PKU8</accession>
<protein>
    <submittedName>
        <fullName evidence="1">Uncharacterized protein</fullName>
    </submittedName>
</protein>
<organism evidence="1">
    <name type="scientific">Anguilla anguilla</name>
    <name type="common">European freshwater eel</name>
    <name type="synonym">Muraena anguilla</name>
    <dbReference type="NCBI Taxonomy" id="7936"/>
    <lineage>
        <taxon>Eukaryota</taxon>
        <taxon>Metazoa</taxon>
        <taxon>Chordata</taxon>
        <taxon>Craniata</taxon>
        <taxon>Vertebrata</taxon>
        <taxon>Euteleostomi</taxon>
        <taxon>Actinopterygii</taxon>
        <taxon>Neopterygii</taxon>
        <taxon>Teleostei</taxon>
        <taxon>Anguilliformes</taxon>
        <taxon>Anguillidae</taxon>
        <taxon>Anguilla</taxon>
    </lineage>
</organism>
<sequence length="17" mass="2029">MSRLQSRRGWIMTVPPN</sequence>
<dbReference type="AlphaFoldDB" id="A0A0E9PKU8"/>
<reference evidence="1" key="2">
    <citation type="journal article" date="2015" name="Fish Shellfish Immunol.">
        <title>Early steps in the European eel (Anguilla anguilla)-Vibrio vulnificus interaction in the gills: Role of the RtxA13 toxin.</title>
        <authorList>
            <person name="Callol A."/>
            <person name="Pajuelo D."/>
            <person name="Ebbesson L."/>
            <person name="Teles M."/>
            <person name="MacKenzie S."/>
            <person name="Amaro C."/>
        </authorList>
    </citation>
    <scope>NUCLEOTIDE SEQUENCE</scope>
</reference>
<dbReference type="EMBL" id="GBXM01103341">
    <property type="protein sequence ID" value="JAH05236.1"/>
    <property type="molecule type" value="Transcribed_RNA"/>
</dbReference>
<proteinExistence type="predicted"/>